<reference evidence="2 3" key="1">
    <citation type="submission" date="2012-06" db="EMBL/GenBank/DDBJ databases">
        <title>Finished chromosome of genome of Crinalium epipsammum PCC 9333.</title>
        <authorList>
            <consortium name="US DOE Joint Genome Institute"/>
            <person name="Gugger M."/>
            <person name="Coursin T."/>
            <person name="Rippka R."/>
            <person name="Tandeau De Marsac N."/>
            <person name="Huntemann M."/>
            <person name="Wei C.-L."/>
            <person name="Han J."/>
            <person name="Detter J.C."/>
            <person name="Han C."/>
            <person name="Tapia R."/>
            <person name="Davenport K."/>
            <person name="Daligault H."/>
            <person name="Erkkila T."/>
            <person name="Gu W."/>
            <person name="Munk A.C.C."/>
            <person name="Teshima H."/>
            <person name="Xu Y."/>
            <person name="Chain P."/>
            <person name="Chen A."/>
            <person name="Krypides N."/>
            <person name="Mavromatis K."/>
            <person name="Markowitz V."/>
            <person name="Szeto E."/>
            <person name="Ivanova N."/>
            <person name="Mikhailova N."/>
            <person name="Ovchinnikova G."/>
            <person name="Pagani I."/>
            <person name="Pati A."/>
            <person name="Goodwin L."/>
            <person name="Peters L."/>
            <person name="Pitluck S."/>
            <person name="Woyke T."/>
            <person name="Kerfeld C."/>
        </authorList>
    </citation>
    <scope>NUCLEOTIDE SEQUENCE [LARGE SCALE GENOMIC DNA]</scope>
    <source>
        <strain evidence="2 3">PCC 9333</strain>
    </source>
</reference>
<keyword evidence="1" id="KW-1133">Transmembrane helix</keyword>
<feature type="transmembrane region" description="Helical" evidence="1">
    <location>
        <begin position="31"/>
        <end position="50"/>
    </location>
</feature>
<accession>K9W279</accession>
<keyword evidence="1" id="KW-0812">Transmembrane</keyword>
<gene>
    <name evidence="2" type="ORF">Cri9333_2658</name>
</gene>
<proteinExistence type="predicted"/>
<keyword evidence="3" id="KW-1185">Reference proteome</keyword>
<evidence type="ECO:0000313" key="3">
    <source>
        <dbReference type="Proteomes" id="UP000010472"/>
    </source>
</evidence>
<organism evidence="2 3">
    <name type="scientific">Crinalium epipsammum PCC 9333</name>
    <dbReference type="NCBI Taxonomy" id="1173022"/>
    <lineage>
        <taxon>Bacteria</taxon>
        <taxon>Bacillati</taxon>
        <taxon>Cyanobacteriota</taxon>
        <taxon>Cyanophyceae</taxon>
        <taxon>Gomontiellales</taxon>
        <taxon>Gomontiellaceae</taxon>
        <taxon>Crinalium</taxon>
    </lineage>
</organism>
<sequence>MSSIHLVIFLLFFPASLCILRQVIIGNELSYQLLALGLLIFTIDQARMAVIDLQQVTQAKKQIHDLRLDNFYTITLSTIVIELIGFYTSSIILGWGIILVLLSQVWFNVFAGIEIQTSEAITIQSCGIAERLPILIADGLALILISLWVLKIYPLEIVLLIWVLAVTYGCIKLLNQR</sequence>
<feature type="transmembrane region" description="Helical" evidence="1">
    <location>
        <begin position="132"/>
        <end position="151"/>
    </location>
</feature>
<dbReference type="EMBL" id="CP003620">
    <property type="protein sequence ID" value="AFZ13515.1"/>
    <property type="molecule type" value="Genomic_DNA"/>
</dbReference>
<dbReference type="HOGENOM" id="CLU_113746_0_0_3"/>
<dbReference type="KEGG" id="cep:Cri9333_2658"/>
<feature type="transmembrane region" description="Helical" evidence="1">
    <location>
        <begin position="93"/>
        <end position="111"/>
    </location>
</feature>
<dbReference type="RefSeq" id="WP_015203629.1">
    <property type="nucleotide sequence ID" value="NC_019753.1"/>
</dbReference>
<protein>
    <submittedName>
        <fullName evidence="2">Uncharacterized protein</fullName>
    </submittedName>
</protein>
<feature type="transmembrane region" description="Helical" evidence="1">
    <location>
        <begin position="157"/>
        <end position="174"/>
    </location>
</feature>
<name>K9W279_9CYAN</name>
<dbReference type="eggNOG" id="ENOG50330YV">
    <property type="taxonomic scope" value="Bacteria"/>
</dbReference>
<dbReference type="AlphaFoldDB" id="K9W279"/>
<dbReference type="OrthoDB" id="514817at2"/>
<feature type="transmembrane region" description="Helical" evidence="1">
    <location>
        <begin position="71"/>
        <end position="87"/>
    </location>
</feature>
<evidence type="ECO:0000313" key="2">
    <source>
        <dbReference type="EMBL" id="AFZ13515.1"/>
    </source>
</evidence>
<keyword evidence="1" id="KW-0472">Membrane</keyword>
<dbReference type="Proteomes" id="UP000010472">
    <property type="component" value="Chromosome"/>
</dbReference>
<evidence type="ECO:0000256" key="1">
    <source>
        <dbReference type="SAM" id="Phobius"/>
    </source>
</evidence>
<dbReference type="STRING" id="1173022.Cri9333_2658"/>